<dbReference type="AlphaFoldDB" id="A0A644TTS0"/>
<evidence type="ECO:0000256" key="2">
    <source>
        <dbReference type="ARBA" id="ARBA00022448"/>
    </source>
</evidence>
<dbReference type="EMBL" id="VSSQ01000052">
    <property type="protein sequence ID" value="MPL70386.1"/>
    <property type="molecule type" value="Genomic_DNA"/>
</dbReference>
<dbReference type="GO" id="GO:0006865">
    <property type="term" value="P:amino acid transport"/>
    <property type="evidence" value="ECO:0007669"/>
    <property type="project" value="TreeGrafter"/>
</dbReference>
<evidence type="ECO:0000256" key="7">
    <source>
        <dbReference type="SAM" id="Phobius"/>
    </source>
</evidence>
<dbReference type="InterPro" id="IPR010065">
    <property type="entry name" value="AA_ABC_transptr_permease_3TM"/>
</dbReference>
<dbReference type="InterPro" id="IPR035906">
    <property type="entry name" value="MetI-like_sf"/>
</dbReference>
<dbReference type="Gene3D" id="1.10.3720.10">
    <property type="entry name" value="MetI-like"/>
    <property type="match status" value="1"/>
</dbReference>
<dbReference type="CDD" id="cd06261">
    <property type="entry name" value="TM_PBP2"/>
    <property type="match status" value="1"/>
</dbReference>
<comment type="caution">
    <text evidence="9">The sequence shown here is derived from an EMBL/GenBank/DDBJ whole genome shotgun (WGS) entry which is preliminary data.</text>
</comment>
<keyword evidence="5 7" id="KW-1133">Transmembrane helix</keyword>
<dbReference type="GO" id="GO:0022857">
    <property type="term" value="F:transmembrane transporter activity"/>
    <property type="evidence" value="ECO:0007669"/>
    <property type="project" value="InterPro"/>
</dbReference>
<dbReference type="PANTHER" id="PTHR30614">
    <property type="entry name" value="MEMBRANE COMPONENT OF AMINO ACID ABC TRANSPORTER"/>
    <property type="match status" value="1"/>
</dbReference>
<dbReference type="InterPro" id="IPR043429">
    <property type="entry name" value="ArtM/GltK/GlnP/TcyL/YhdX-like"/>
</dbReference>
<evidence type="ECO:0000256" key="6">
    <source>
        <dbReference type="ARBA" id="ARBA00023136"/>
    </source>
</evidence>
<evidence type="ECO:0000313" key="9">
    <source>
        <dbReference type="EMBL" id="MPL70386.1"/>
    </source>
</evidence>
<dbReference type="InterPro" id="IPR000515">
    <property type="entry name" value="MetI-like"/>
</dbReference>
<feature type="transmembrane region" description="Helical" evidence="7">
    <location>
        <begin position="205"/>
        <end position="224"/>
    </location>
</feature>
<evidence type="ECO:0000256" key="3">
    <source>
        <dbReference type="ARBA" id="ARBA00022475"/>
    </source>
</evidence>
<evidence type="ECO:0000259" key="8">
    <source>
        <dbReference type="PROSITE" id="PS50928"/>
    </source>
</evidence>
<keyword evidence="4 7" id="KW-0812">Transmembrane</keyword>
<evidence type="ECO:0000256" key="1">
    <source>
        <dbReference type="ARBA" id="ARBA00004651"/>
    </source>
</evidence>
<keyword evidence="3" id="KW-1003">Cell membrane</keyword>
<evidence type="ECO:0000256" key="5">
    <source>
        <dbReference type="ARBA" id="ARBA00022989"/>
    </source>
</evidence>
<feature type="domain" description="ABC transmembrane type-1" evidence="8">
    <location>
        <begin position="36"/>
        <end position="224"/>
    </location>
</feature>
<feature type="transmembrane region" description="Helical" evidence="7">
    <location>
        <begin position="36"/>
        <end position="59"/>
    </location>
</feature>
<accession>A0A644TTS0</accession>
<dbReference type="PANTHER" id="PTHR30614:SF35">
    <property type="entry name" value="ABC TRANSPORTER PERMEASE PROTEIN"/>
    <property type="match status" value="1"/>
</dbReference>
<sequence length="237" mass="25976">MEAVARERPPVRGTAMAYQFTFEPIAANWPLLVQGAALTLALTAVSATVGLAVGILGAVSREWRLPFLHSFFTAYVECVRNTPFIVQLYFIYFGLPALGVRLNGWEASVLAMVVNLGAYSTEIVRAGVAAVPKGLIEAAESLAMSRWQCLRHVILRPALKTVWPALCSQIVIVMLGSSVCSQIAAEELTFEANLIQSRTFRAFEVYLASTLMYLALAIAVRKSLHAFGKHYIRRGRA</sequence>
<organism evidence="9">
    <name type="scientific">bioreactor metagenome</name>
    <dbReference type="NCBI Taxonomy" id="1076179"/>
    <lineage>
        <taxon>unclassified sequences</taxon>
        <taxon>metagenomes</taxon>
        <taxon>ecological metagenomes</taxon>
    </lineage>
</organism>
<dbReference type="SUPFAM" id="SSF161098">
    <property type="entry name" value="MetI-like"/>
    <property type="match status" value="1"/>
</dbReference>
<dbReference type="GO" id="GO:0043190">
    <property type="term" value="C:ATP-binding cassette (ABC) transporter complex"/>
    <property type="evidence" value="ECO:0007669"/>
    <property type="project" value="InterPro"/>
</dbReference>
<dbReference type="PROSITE" id="PS50928">
    <property type="entry name" value="ABC_TM1"/>
    <property type="match status" value="1"/>
</dbReference>
<comment type="subcellular location">
    <subcellularLocation>
        <location evidence="1">Cell membrane</location>
        <topology evidence="1">Multi-pass membrane protein</topology>
    </subcellularLocation>
</comment>
<dbReference type="Pfam" id="PF00528">
    <property type="entry name" value="BPD_transp_1"/>
    <property type="match status" value="1"/>
</dbReference>
<name>A0A644TTS0_9ZZZZ</name>
<keyword evidence="6 7" id="KW-0472">Membrane</keyword>
<gene>
    <name evidence="9" type="primary">yecS_7</name>
    <name evidence="9" type="ORF">SDC9_16142</name>
</gene>
<dbReference type="NCBIfam" id="TIGR01726">
    <property type="entry name" value="HEQRo_perm_3TM"/>
    <property type="match status" value="1"/>
</dbReference>
<evidence type="ECO:0000256" key="4">
    <source>
        <dbReference type="ARBA" id="ARBA00022692"/>
    </source>
</evidence>
<reference evidence="9" key="1">
    <citation type="submission" date="2019-08" db="EMBL/GenBank/DDBJ databases">
        <authorList>
            <person name="Kucharzyk K."/>
            <person name="Murdoch R.W."/>
            <person name="Higgins S."/>
            <person name="Loffler F."/>
        </authorList>
    </citation>
    <scope>NUCLEOTIDE SEQUENCE</scope>
</reference>
<proteinExistence type="predicted"/>
<protein>
    <submittedName>
        <fullName evidence="9">L-cystine transport system permease protein YecS</fullName>
    </submittedName>
</protein>
<keyword evidence="2" id="KW-0813">Transport</keyword>